<sequence length="225" mass="25447">MSALRPAERVIIAHVCQDWAATYHSGPLRLTINDTVRYLSDGHLEDLTARHGRKAIWQAVAAHLQDHPATLTTPRTTAQQRDQRQTERDARAAAHLDAARHHHRQELPFEALALIDRAEMCSPRFTDFDKYRATVHRRFPLIVTTRTDGTDLRYRHTLTVASHIPGAPVAYHGTHQRLWVYPGRKVIEGPWPAAIPEQCTADETASRWLAHHTVLVCTGCGLDMT</sequence>
<reference evidence="2 3" key="1">
    <citation type="submission" date="2021-03" db="EMBL/GenBank/DDBJ databases">
        <authorList>
            <person name="Lee D.-H."/>
        </authorList>
    </citation>
    <scope>NUCLEOTIDE SEQUENCE [LARGE SCALE GENOMIC DNA]</scope>
    <source>
        <strain evidence="2 3">MMS20-R2-23</strain>
    </source>
</reference>
<gene>
    <name evidence="2" type="ORF">JQN83_26265</name>
</gene>
<keyword evidence="3" id="KW-1185">Reference proteome</keyword>
<accession>A0ABS3VFG9</accession>
<comment type="caution">
    <text evidence="2">The sequence shown here is derived from an EMBL/GenBank/DDBJ whole genome shotgun (WGS) entry which is preliminary data.</text>
</comment>
<feature type="region of interest" description="Disordered" evidence="1">
    <location>
        <begin position="67"/>
        <end position="102"/>
    </location>
</feature>
<proteinExistence type="predicted"/>
<evidence type="ECO:0000256" key="1">
    <source>
        <dbReference type="SAM" id="MobiDB-lite"/>
    </source>
</evidence>
<organism evidence="2 3">
    <name type="scientific">Micromonospora antibiotica</name>
    <dbReference type="NCBI Taxonomy" id="2807623"/>
    <lineage>
        <taxon>Bacteria</taxon>
        <taxon>Bacillati</taxon>
        <taxon>Actinomycetota</taxon>
        <taxon>Actinomycetes</taxon>
        <taxon>Micromonosporales</taxon>
        <taxon>Micromonosporaceae</taxon>
        <taxon>Micromonospora</taxon>
    </lineage>
</organism>
<feature type="compositionally biased region" description="Basic and acidic residues" evidence="1">
    <location>
        <begin position="81"/>
        <end position="99"/>
    </location>
</feature>
<protein>
    <submittedName>
        <fullName evidence="2">Uncharacterized protein</fullName>
    </submittedName>
</protein>
<dbReference type="EMBL" id="JAGFWR010000022">
    <property type="protein sequence ID" value="MBO4164292.1"/>
    <property type="molecule type" value="Genomic_DNA"/>
</dbReference>
<dbReference type="Proteomes" id="UP000671399">
    <property type="component" value="Unassembled WGS sequence"/>
</dbReference>
<dbReference type="RefSeq" id="WP_208569820.1">
    <property type="nucleotide sequence ID" value="NZ_JAGFWR010000022.1"/>
</dbReference>
<evidence type="ECO:0000313" key="2">
    <source>
        <dbReference type="EMBL" id="MBO4164292.1"/>
    </source>
</evidence>
<evidence type="ECO:0000313" key="3">
    <source>
        <dbReference type="Proteomes" id="UP000671399"/>
    </source>
</evidence>
<name>A0ABS3VFG9_9ACTN</name>